<feature type="domain" description="ABC3 transporter permease C-terminal" evidence="8">
    <location>
        <begin position="798"/>
        <end position="907"/>
    </location>
</feature>
<dbReference type="PANTHER" id="PTHR30287:SF1">
    <property type="entry name" value="INNER MEMBRANE PROTEIN"/>
    <property type="match status" value="1"/>
</dbReference>
<feature type="transmembrane region" description="Helical" evidence="7">
    <location>
        <begin position="570"/>
        <end position="590"/>
    </location>
</feature>
<dbReference type="KEGG" id="spn:SP_1652"/>
<dbReference type="PaxDb" id="170187-SP_1652"/>
<dbReference type="InterPro" id="IPR038766">
    <property type="entry name" value="Membrane_comp_ABC_pdt"/>
</dbReference>
<sequence length="924" mass="102998">MPVSRMWCSTSILRILTVWSTSMIKRKTYWKDLVQSFTGSKGRFLSILILMMLGSLALVGLKVTSPNMEATANAYLTTAQTLDLAVMSNYGLDQADQEELKQTEGAEVEFGYLTDVTMDNGQDAIRLYSKPERISTFQLRKGRLPQSDKEIALATHLQGQYSVGQEISFKEKEEGHSSLKDHTYTITGFVDSAEILSQRDMGYAGSGSGTLTAYGVILPSQFDQKVYNIARLKYQDLAGLNAFSSAYEEKSKQHQEELEQILSDNGKVRLQLLKKEGQESLDKGQETLDKAQTNLQEGKRRLAAAQARIQAQESQLALFPQVQREQASAQLTQAKQELGKEEDKLKQAEQNLAQEKEKLEKHQQVLDDLAEPRYQVYNRQTMPGGQGYLMYSNASSSIRAVGNIFPVVLYAVAAMVTFTTMTRFVDEERTHAGIFKALGYRSKDIIAKFLLYGLVAGTVGTALGSILGHYLLASVISSVITKGMVVGETQIQFYWTYSLLAFVLSLLASVLPAYLVAWRELHDEAAQLLLPKPPVKGAKILLERIGFIWRRLSFTHKVTARNIFRYKQRMLMTIFGVAGSVALLFAGLGIQSSVAGVPSKQFQQIQQYQMLVSENPSATNQDKVELAEVLKGQEILAYQKIYSKALYKDFKGKAGLQNITLMMIEKEDLTPFIHLQHHQQELTLKDGIVITAKLAQLAGVKVGQTLEIEGKELKVVAITENYVGHFIYMSQASYEQLYGQLPQANTYLVSLRDTSATSIESQAGLLMNQSAVSSVVQNASAIRLFDSIASSLNQTMTILVIVSVLLAIVILYNLTNINVAERIRELSTIKVLGFHNNEVTLYIYRETIVLSLVGIVLGLIAGFYLHQFLIQMISPATILFYPQVGWEVYVIPVAAVSIILTLLGFFVNYYLRKVDMLEALKSVE</sequence>
<evidence type="ECO:0000256" key="1">
    <source>
        <dbReference type="ARBA" id="ARBA00004651"/>
    </source>
</evidence>
<dbReference type="Pfam" id="PF12704">
    <property type="entry name" value="MacB_PCD"/>
    <property type="match status" value="1"/>
</dbReference>
<feature type="transmembrane region" description="Helical" evidence="7">
    <location>
        <begin position="446"/>
        <end position="473"/>
    </location>
</feature>
<evidence type="ECO:0000256" key="7">
    <source>
        <dbReference type="SAM" id="Phobius"/>
    </source>
</evidence>
<accession>A0A0H2URA8</accession>
<feature type="domain" description="MacB-like periplasmic core" evidence="9">
    <location>
        <begin position="571"/>
        <end position="756"/>
    </location>
</feature>
<dbReference type="PhylomeDB" id="A0A0H2URA8"/>
<dbReference type="GO" id="GO:0005886">
    <property type="term" value="C:plasma membrane"/>
    <property type="evidence" value="ECO:0007669"/>
    <property type="project" value="UniProtKB-SubCell"/>
</dbReference>
<comment type="subcellular location">
    <subcellularLocation>
        <location evidence="1">Cell membrane</location>
        <topology evidence="1">Multi-pass membrane protein</topology>
    </subcellularLocation>
</comment>
<keyword evidence="6" id="KW-0175">Coiled coil</keyword>
<keyword evidence="5 7" id="KW-0472">Membrane</keyword>
<dbReference type="eggNOG" id="COG0577">
    <property type="taxonomic scope" value="Bacteria"/>
</dbReference>
<keyword evidence="4 7" id="KW-1133">Transmembrane helix</keyword>
<keyword evidence="3 7" id="KW-0812">Transmembrane</keyword>
<dbReference type="Pfam" id="PF02687">
    <property type="entry name" value="FtsX"/>
    <property type="match status" value="2"/>
</dbReference>
<evidence type="ECO:0000256" key="2">
    <source>
        <dbReference type="ARBA" id="ARBA00022475"/>
    </source>
</evidence>
<keyword evidence="2" id="KW-1003">Cell membrane</keyword>
<feature type="transmembrane region" description="Helical" evidence="7">
    <location>
        <begin position="889"/>
        <end position="911"/>
    </location>
</feature>
<protein>
    <submittedName>
        <fullName evidence="10">Membrane protein</fullName>
    </submittedName>
</protein>
<evidence type="ECO:0000259" key="9">
    <source>
        <dbReference type="Pfam" id="PF12704"/>
    </source>
</evidence>
<organism evidence="10 11">
    <name type="scientific">Streptococcus pneumoniae serotype 4 (strain ATCC BAA-334 / TIGR4)</name>
    <dbReference type="NCBI Taxonomy" id="170187"/>
    <lineage>
        <taxon>Bacteria</taxon>
        <taxon>Bacillati</taxon>
        <taxon>Bacillota</taxon>
        <taxon>Bacilli</taxon>
        <taxon>Lactobacillales</taxon>
        <taxon>Streptococcaceae</taxon>
        <taxon>Streptococcus</taxon>
    </lineage>
</organism>
<evidence type="ECO:0000256" key="3">
    <source>
        <dbReference type="ARBA" id="ARBA00022692"/>
    </source>
</evidence>
<feature type="transmembrane region" description="Helical" evidence="7">
    <location>
        <begin position="404"/>
        <end position="425"/>
    </location>
</feature>
<evidence type="ECO:0000259" key="8">
    <source>
        <dbReference type="Pfam" id="PF02687"/>
    </source>
</evidence>
<evidence type="ECO:0000313" key="11">
    <source>
        <dbReference type="Proteomes" id="UP000000585"/>
    </source>
</evidence>
<dbReference type="InterPro" id="IPR025857">
    <property type="entry name" value="MacB_PCD"/>
</dbReference>
<name>A0A0H2URA8_STRPN</name>
<feature type="domain" description="ABC3 transporter permease C-terminal" evidence="8">
    <location>
        <begin position="403"/>
        <end position="520"/>
    </location>
</feature>
<feature type="transmembrane region" description="Helical" evidence="7">
    <location>
        <begin position="796"/>
        <end position="814"/>
    </location>
</feature>
<reference evidence="10 11" key="1">
    <citation type="journal article" date="2001" name="Science">
        <title>Complete genome sequence of a virulent isolate of Streptococcus pneumoniae.</title>
        <authorList>
            <person name="Tettelin H."/>
            <person name="Nelson K.E."/>
            <person name="Paulsen I.T."/>
            <person name="Eisen J.A."/>
            <person name="Read T.D."/>
            <person name="Peterson S."/>
            <person name="Heidelberg J."/>
            <person name="DeBoy R.T."/>
            <person name="Haft D.H."/>
            <person name="Dodson R.J."/>
            <person name="Durkin A.S."/>
            <person name="Gwinn M."/>
            <person name="Kolonay J.F."/>
            <person name="Nelson W.C."/>
            <person name="Peterson J.D."/>
            <person name="Umayam L.A."/>
            <person name="White O."/>
            <person name="Salzberg S.L."/>
            <person name="Lewis M.R."/>
            <person name="Radune D."/>
            <person name="Holtzapple E."/>
            <person name="Khouri H."/>
            <person name="Wolf A.M."/>
            <person name="Utterback T.R."/>
            <person name="Hansen C.L."/>
            <person name="McDonald L.A."/>
            <person name="Feldblyum T.V."/>
            <person name="Angiuoli S."/>
            <person name="Dickinson T."/>
            <person name="Hickey E.K."/>
            <person name="Holt I.E."/>
            <person name="Loftus B.J."/>
            <person name="Yang F."/>
            <person name="Smith H.O."/>
            <person name="Venter J.C."/>
            <person name="Dougherty B.A."/>
            <person name="Morrison D.A."/>
            <person name="Hollingshead S.K."/>
            <person name="Fraser C.M."/>
        </authorList>
    </citation>
    <scope>NUCLEOTIDE SEQUENCE [LARGE SCALE GENOMIC DNA]</scope>
    <source>
        <strain evidence="11">ATCC BAA-334 / TIGR4</strain>
    </source>
</reference>
<proteinExistence type="predicted"/>
<dbReference type="PANTHER" id="PTHR30287">
    <property type="entry name" value="MEMBRANE COMPONENT OF PREDICTED ABC SUPERFAMILY METABOLITE UPTAKE TRANSPORTER"/>
    <property type="match status" value="1"/>
</dbReference>
<dbReference type="eggNOG" id="COG0419">
    <property type="taxonomic scope" value="Bacteria"/>
</dbReference>
<dbReference type="AlphaFoldDB" id="A0A0H2URA8"/>
<evidence type="ECO:0000256" key="6">
    <source>
        <dbReference type="SAM" id="Coils"/>
    </source>
</evidence>
<dbReference type="Proteomes" id="UP000000585">
    <property type="component" value="Chromosome"/>
</dbReference>
<gene>
    <name evidence="10" type="ordered locus">SP_1652</name>
</gene>
<dbReference type="EnsemblBacteria" id="AAK75731">
    <property type="protein sequence ID" value="AAK75731"/>
    <property type="gene ID" value="SP_1652"/>
</dbReference>
<evidence type="ECO:0000256" key="4">
    <source>
        <dbReference type="ARBA" id="ARBA00022989"/>
    </source>
</evidence>
<feature type="transmembrane region" description="Helical" evidence="7">
    <location>
        <begin position="493"/>
        <end position="517"/>
    </location>
</feature>
<evidence type="ECO:0000313" key="10">
    <source>
        <dbReference type="EMBL" id="AAK75731.1"/>
    </source>
</evidence>
<feature type="transmembrane region" description="Helical" evidence="7">
    <location>
        <begin position="848"/>
        <end position="869"/>
    </location>
</feature>
<dbReference type="EMBL" id="AE005672">
    <property type="protein sequence ID" value="AAK75731.1"/>
    <property type="molecule type" value="Genomic_DNA"/>
</dbReference>
<dbReference type="InterPro" id="IPR003838">
    <property type="entry name" value="ABC3_permease_C"/>
</dbReference>
<evidence type="ECO:0000256" key="5">
    <source>
        <dbReference type="ARBA" id="ARBA00023136"/>
    </source>
</evidence>
<feature type="coiled-coil region" evidence="6">
    <location>
        <begin position="244"/>
        <end position="365"/>
    </location>
</feature>
<feature type="transmembrane region" description="Helical" evidence="7">
    <location>
        <begin position="44"/>
        <end position="61"/>
    </location>
</feature>
<keyword evidence="11" id="KW-1185">Reference proteome</keyword>